<feature type="compositionally biased region" description="Acidic residues" evidence="1">
    <location>
        <begin position="318"/>
        <end position="330"/>
    </location>
</feature>
<evidence type="ECO:0000259" key="2">
    <source>
        <dbReference type="PROSITE" id="PS50097"/>
    </source>
</evidence>
<dbReference type="CDD" id="cd18186">
    <property type="entry name" value="BTB_POZ_ZBTB_KLHL-like"/>
    <property type="match status" value="1"/>
</dbReference>
<dbReference type="EMBL" id="DS268540">
    <property type="protein sequence ID" value="EFO88085.1"/>
    <property type="molecule type" value="Genomic_DNA"/>
</dbReference>
<dbReference type="Proteomes" id="UP000008281">
    <property type="component" value="Unassembled WGS sequence"/>
</dbReference>
<dbReference type="CTD" id="9808171"/>
<feature type="domain" description="BTB" evidence="2">
    <location>
        <begin position="437"/>
        <end position="504"/>
    </location>
</feature>
<dbReference type="AlphaFoldDB" id="E3N6H8"/>
<evidence type="ECO:0000313" key="3">
    <source>
        <dbReference type="EMBL" id="EFO88085.1"/>
    </source>
</evidence>
<dbReference type="OrthoDB" id="5788204at2759"/>
<evidence type="ECO:0000313" key="4">
    <source>
        <dbReference type="Proteomes" id="UP000008281"/>
    </source>
</evidence>
<dbReference type="PANTHER" id="PTHR22744">
    <property type="entry name" value="HELIX LOOP HELIX PROTEIN 21-RELATED"/>
    <property type="match status" value="1"/>
</dbReference>
<reference evidence="3" key="1">
    <citation type="submission" date="2007-07" db="EMBL/GenBank/DDBJ databases">
        <title>PCAP assembly of the Caenorhabditis remanei genome.</title>
        <authorList>
            <consortium name="The Caenorhabditis remanei Sequencing Consortium"/>
            <person name="Wilson R.K."/>
        </authorList>
    </citation>
    <scope>NUCLEOTIDE SEQUENCE [LARGE SCALE GENOMIC DNA]</scope>
    <source>
        <strain evidence="3">PB4641</strain>
    </source>
</reference>
<dbReference type="HOGENOM" id="CLU_446356_0_0_1"/>
<feature type="region of interest" description="Disordered" evidence="1">
    <location>
        <begin position="311"/>
        <end position="338"/>
    </location>
</feature>
<dbReference type="KEGG" id="crq:GCK72_021759"/>
<dbReference type="PANTHER" id="PTHR22744:SF3">
    <property type="entry name" value="BTB DOMAIN-CONTAINING PROTEIN"/>
    <property type="match status" value="1"/>
</dbReference>
<dbReference type="RefSeq" id="XP_003095984.2">
    <property type="nucleotide sequence ID" value="XM_003095936.2"/>
</dbReference>
<dbReference type="InterPro" id="IPR000210">
    <property type="entry name" value="BTB/POZ_dom"/>
</dbReference>
<proteinExistence type="predicted"/>
<evidence type="ECO:0000256" key="1">
    <source>
        <dbReference type="SAM" id="MobiDB-lite"/>
    </source>
</evidence>
<sequence length="612" mass="70974">MEGMEEEEEIPVKYRLRGETDWQVKKEAVMKLGKTEWAIRLKLCKQGDDHQYYSLHVVLLTPGKVSRIQIKCTREGETKTDWQQEYTFGSKQSTIVNPCLMKVGEQRDKVTFVVEIKQLCEYDNPILELPDDICFPNSDYALTVGTKKLHVDSEYLKRRAPLLGYMFEDEEKKEYEVENVDFVDLVDAFGVFQHRWEFPAERLLTLIPIARKLGFDVWGPALNREFSQLVYRADPVKIVPKESEEIQEFQFNTTLKLPIEDVEAMGASTIPDNQNHLVTWEEQNRNCLIYTYTQEILGQKYFSLGFQMSRPSTSDSRDGDDEVNVTDDDDARSGYSESNSESKFFDIEIHLLNDKGERLISDRIRRIRDDEYTIVGSPVFALFEDVLGNCVDGRVELEFNFVENLDDEDEDNMTPDENLDVEGDFKLPPKIRMPGVTNGEIQCEGRVIQINREYLSHHSEYFRGLFSKRFKEGQMDCITLPAEHLNTLCSALDLLYNRRLVLSDVEISRVLDFSDRVCLKTLTDGLQSQLWNSKVMDVGDKKWLAEQFMLTDLEIKCTMEQNEEVLRAARATRKRTRPADFQDEPLEAPPPPNPERVLQELPDMVMNEQMSS</sequence>
<dbReference type="InParanoid" id="E3N6H8"/>
<dbReference type="FunCoup" id="E3N6H8">
    <property type="interactions" value="1500"/>
</dbReference>
<dbReference type="PROSITE" id="PS50097">
    <property type="entry name" value="BTB"/>
    <property type="match status" value="1"/>
</dbReference>
<dbReference type="Gene3D" id="3.30.710.10">
    <property type="entry name" value="Potassium Channel Kv1.1, Chain A"/>
    <property type="match status" value="1"/>
</dbReference>
<dbReference type="SUPFAM" id="SSF54695">
    <property type="entry name" value="POZ domain"/>
    <property type="match status" value="1"/>
</dbReference>
<name>E3N6H8_CAERE</name>
<organism evidence="4">
    <name type="scientific">Caenorhabditis remanei</name>
    <name type="common">Caenorhabditis vulgaris</name>
    <dbReference type="NCBI Taxonomy" id="31234"/>
    <lineage>
        <taxon>Eukaryota</taxon>
        <taxon>Metazoa</taxon>
        <taxon>Ecdysozoa</taxon>
        <taxon>Nematoda</taxon>
        <taxon>Chromadorea</taxon>
        <taxon>Rhabditida</taxon>
        <taxon>Rhabditina</taxon>
        <taxon>Rhabditomorpha</taxon>
        <taxon>Rhabditoidea</taxon>
        <taxon>Rhabditidae</taxon>
        <taxon>Peloderinae</taxon>
        <taxon>Caenorhabditis</taxon>
    </lineage>
</organism>
<dbReference type="GeneID" id="9808171"/>
<feature type="region of interest" description="Disordered" evidence="1">
    <location>
        <begin position="571"/>
        <end position="612"/>
    </location>
</feature>
<dbReference type="Pfam" id="PF00651">
    <property type="entry name" value="BTB"/>
    <property type="match status" value="1"/>
</dbReference>
<accession>E3N6H8</accession>
<dbReference type="eggNOG" id="ENOG502TH5P">
    <property type="taxonomic scope" value="Eukaryota"/>
</dbReference>
<gene>
    <name evidence="3" type="ORF">CRE_06038</name>
</gene>
<dbReference type="InterPro" id="IPR011333">
    <property type="entry name" value="SKP1/BTB/POZ_sf"/>
</dbReference>
<keyword evidence="4" id="KW-1185">Reference proteome</keyword>
<dbReference type="SMART" id="SM00225">
    <property type="entry name" value="BTB"/>
    <property type="match status" value="1"/>
</dbReference>
<dbReference type="OMA" id="CTMEQNE"/>
<protein>
    <recommendedName>
        <fullName evidence="2">BTB domain-containing protein</fullName>
    </recommendedName>
</protein>